<comment type="caution">
    <text evidence="1">The sequence shown here is derived from an EMBL/GenBank/DDBJ whole genome shotgun (WGS) entry which is preliminary data.</text>
</comment>
<evidence type="ECO:0000313" key="1">
    <source>
        <dbReference type="EMBL" id="GAA4962176.1"/>
    </source>
</evidence>
<proteinExistence type="predicted"/>
<gene>
    <name evidence="1" type="ORF">GCM10023205_27370</name>
</gene>
<dbReference type="EMBL" id="BAABHS010000008">
    <property type="protein sequence ID" value="GAA4962176.1"/>
    <property type="molecule type" value="Genomic_DNA"/>
</dbReference>
<dbReference type="Gene3D" id="3.40.50.720">
    <property type="entry name" value="NAD(P)-binding Rossmann-like Domain"/>
    <property type="match status" value="1"/>
</dbReference>
<evidence type="ECO:0000313" key="2">
    <source>
        <dbReference type="Proteomes" id="UP001500466"/>
    </source>
</evidence>
<dbReference type="SUPFAM" id="SSF51735">
    <property type="entry name" value="NAD(P)-binding Rossmann-fold domains"/>
    <property type="match status" value="1"/>
</dbReference>
<dbReference type="Proteomes" id="UP001500466">
    <property type="component" value="Unassembled WGS sequence"/>
</dbReference>
<accession>A0ABP9H522</accession>
<organism evidence="1 2">
    <name type="scientific">Yinghuangia aomiensis</name>
    <dbReference type="NCBI Taxonomy" id="676205"/>
    <lineage>
        <taxon>Bacteria</taxon>
        <taxon>Bacillati</taxon>
        <taxon>Actinomycetota</taxon>
        <taxon>Actinomycetes</taxon>
        <taxon>Kitasatosporales</taxon>
        <taxon>Streptomycetaceae</taxon>
        <taxon>Yinghuangia</taxon>
    </lineage>
</organism>
<keyword evidence="2" id="KW-1185">Reference proteome</keyword>
<sequence>MGEDALAVHQAGRARVVEVRAGTFLGQDALSLFTLMVAPAVRGGVEAAFPGDPDAAHSWTYVGDVAPTLVAVGDAAHDDAVWGRASHVPSVSELSARGLAVRLAEVLGAPPARMTRMPAEQLARMAASDELMAELPEMRYLHDAPFLFDTSETELALGVKPAGLDDVLREMHG</sequence>
<reference evidence="2" key="1">
    <citation type="journal article" date="2019" name="Int. J. Syst. Evol. Microbiol.">
        <title>The Global Catalogue of Microorganisms (GCM) 10K type strain sequencing project: providing services to taxonomists for standard genome sequencing and annotation.</title>
        <authorList>
            <consortium name="The Broad Institute Genomics Platform"/>
            <consortium name="The Broad Institute Genome Sequencing Center for Infectious Disease"/>
            <person name="Wu L."/>
            <person name="Ma J."/>
        </authorList>
    </citation>
    <scope>NUCLEOTIDE SEQUENCE [LARGE SCALE GENOMIC DNA]</scope>
    <source>
        <strain evidence="2">JCM 17986</strain>
    </source>
</reference>
<protein>
    <submittedName>
        <fullName evidence="1">Uncharacterized protein</fullName>
    </submittedName>
</protein>
<dbReference type="InterPro" id="IPR036291">
    <property type="entry name" value="NAD(P)-bd_dom_sf"/>
</dbReference>
<dbReference type="RefSeq" id="WP_345675697.1">
    <property type="nucleotide sequence ID" value="NZ_BAABHS010000008.1"/>
</dbReference>
<name>A0ABP9H522_9ACTN</name>